<accession>A0ACC0CUI1</accession>
<dbReference type="EMBL" id="MU394341">
    <property type="protein sequence ID" value="KAI6084166.1"/>
    <property type="molecule type" value="Genomic_DNA"/>
</dbReference>
<comment type="caution">
    <text evidence="1">The sequence shown here is derived from an EMBL/GenBank/DDBJ whole genome shotgun (WGS) entry which is preliminary data.</text>
</comment>
<protein>
    <submittedName>
        <fullName evidence="1">Uncharacterized protein</fullName>
    </submittedName>
</protein>
<evidence type="ECO:0000313" key="1">
    <source>
        <dbReference type="EMBL" id="KAI6084166.1"/>
    </source>
</evidence>
<proteinExistence type="predicted"/>
<sequence length="355" mass="35731">MQFTFALISALAGIAVAAPQPQGVTDKLTPTAAAPAGCTGSFDGNFEITVAEVTEKRSVSQPEKRAECGSEGVLVLSLKDGTTLDAQKRTGYIASNYQFQFDAPAQAGALFTSGFSVCENNILALGDSTTFYRCLSGTFYNLYDRNWAPQCEPVSIIAVPCGSDTPAAQIPDGQVIGTSVVQTTIVTALPDGQPQVVTTTVGVPICQIGDGQVQQGSTPCASVTAIPTSTYVPVSEYTDGQIQVTPPGTAPTSEATTTAYPTSEASPPASSPVTSVPETSAPAPTISASASLPITTLTTSSASVPASSSSAASSSSSAAAPPATTSAPSTGGSARVSVGSVGALVFTAMVAFLYL</sequence>
<dbReference type="Proteomes" id="UP001497680">
    <property type="component" value="Unassembled WGS sequence"/>
</dbReference>
<keyword evidence="2" id="KW-1185">Reference proteome</keyword>
<name>A0ACC0CUI1_9PEZI</name>
<evidence type="ECO:0000313" key="2">
    <source>
        <dbReference type="Proteomes" id="UP001497680"/>
    </source>
</evidence>
<reference evidence="1 2" key="1">
    <citation type="journal article" date="2022" name="New Phytol.">
        <title>Ecological generalism drives hyperdiversity of secondary metabolite gene clusters in xylarialean endophytes.</title>
        <authorList>
            <person name="Franco M.E.E."/>
            <person name="Wisecaver J.H."/>
            <person name="Arnold A.E."/>
            <person name="Ju Y.M."/>
            <person name="Slot J.C."/>
            <person name="Ahrendt S."/>
            <person name="Moore L.P."/>
            <person name="Eastman K.E."/>
            <person name="Scott K."/>
            <person name="Konkel Z."/>
            <person name="Mondo S.J."/>
            <person name="Kuo A."/>
            <person name="Hayes R.D."/>
            <person name="Haridas S."/>
            <person name="Andreopoulos B."/>
            <person name="Riley R."/>
            <person name="LaButti K."/>
            <person name="Pangilinan J."/>
            <person name="Lipzen A."/>
            <person name="Amirebrahimi M."/>
            <person name="Yan J."/>
            <person name="Adam C."/>
            <person name="Keymanesh K."/>
            <person name="Ng V."/>
            <person name="Louie K."/>
            <person name="Northen T."/>
            <person name="Drula E."/>
            <person name="Henrissat B."/>
            <person name="Hsieh H.M."/>
            <person name="Youens-Clark K."/>
            <person name="Lutzoni F."/>
            <person name="Miadlikowska J."/>
            <person name="Eastwood D.C."/>
            <person name="Hamelin R.C."/>
            <person name="Grigoriev I.V."/>
            <person name="U'Ren J.M."/>
        </authorList>
    </citation>
    <scope>NUCLEOTIDE SEQUENCE [LARGE SCALE GENOMIC DNA]</scope>
    <source>
        <strain evidence="1 2">ER1909</strain>
    </source>
</reference>
<gene>
    <name evidence="1" type="ORF">F4821DRAFT_243373</name>
</gene>
<organism evidence="1 2">
    <name type="scientific">Hypoxylon rubiginosum</name>
    <dbReference type="NCBI Taxonomy" id="110542"/>
    <lineage>
        <taxon>Eukaryota</taxon>
        <taxon>Fungi</taxon>
        <taxon>Dikarya</taxon>
        <taxon>Ascomycota</taxon>
        <taxon>Pezizomycotina</taxon>
        <taxon>Sordariomycetes</taxon>
        <taxon>Xylariomycetidae</taxon>
        <taxon>Xylariales</taxon>
        <taxon>Hypoxylaceae</taxon>
        <taxon>Hypoxylon</taxon>
    </lineage>
</organism>